<gene>
    <name evidence="13" type="ORF">TGAM01_v206330</name>
</gene>
<keyword evidence="8" id="KW-0256">Endoplasmic reticulum</keyword>
<dbReference type="GeneID" id="29987141"/>
<comment type="similarity">
    <text evidence="3">Belongs to the PIGX family.</text>
</comment>
<keyword evidence="9" id="KW-1133">Transmembrane helix</keyword>
<evidence type="ECO:0000256" key="9">
    <source>
        <dbReference type="ARBA" id="ARBA00022989"/>
    </source>
</evidence>
<dbReference type="Pfam" id="PF08320">
    <property type="entry name" value="PIG-X"/>
    <property type="match status" value="1"/>
</dbReference>
<evidence type="ECO:0000256" key="11">
    <source>
        <dbReference type="ARBA" id="ARBA00023180"/>
    </source>
</evidence>
<dbReference type="CDD" id="cd12148">
    <property type="entry name" value="fungal_TF_MHR"/>
    <property type="match status" value="1"/>
</dbReference>
<evidence type="ECO:0000256" key="2">
    <source>
        <dbReference type="ARBA" id="ARBA00004687"/>
    </source>
</evidence>
<dbReference type="PANTHER" id="PTHR28533:SF1">
    <property type="entry name" value="PROTEIN PBN1"/>
    <property type="match status" value="1"/>
</dbReference>
<protein>
    <recommendedName>
        <fullName evidence="5">Protein PBN1</fullName>
    </recommendedName>
    <alternativeName>
        <fullName evidence="4">Protein pbn1</fullName>
    </alternativeName>
</protein>
<keyword evidence="11" id="KW-0325">Glycoprotein</keyword>
<evidence type="ECO:0000313" key="13">
    <source>
        <dbReference type="EMBL" id="PON24822.1"/>
    </source>
</evidence>
<evidence type="ECO:0000313" key="14">
    <source>
        <dbReference type="Proteomes" id="UP000054821"/>
    </source>
</evidence>
<accession>A0A2P4ZKK7</accession>
<dbReference type="SMART" id="SM00780">
    <property type="entry name" value="PIG-X"/>
    <property type="match status" value="1"/>
</dbReference>
<reference evidence="13 14" key="1">
    <citation type="journal article" date="2016" name="Genome Announc.">
        <title>Draft Whole-Genome Sequence of Trichoderma gamsii T6085, a Promising Biocontrol Agent of Fusarium Head Blight on Wheat.</title>
        <authorList>
            <person name="Baroncelli R."/>
            <person name="Zapparata A."/>
            <person name="Piaggeschi G."/>
            <person name="Sarrocco S."/>
            <person name="Vannacci G."/>
        </authorList>
    </citation>
    <scope>NUCLEOTIDE SEQUENCE [LARGE SCALE GENOMIC DNA]</scope>
    <source>
        <strain evidence="13 14">T6085</strain>
    </source>
</reference>
<dbReference type="GO" id="GO:0000030">
    <property type="term" value="F:mannosyltransferase activity"/>
    <property type="evidence" value="ECO:0007669"/>
    <property type="project" value="TreeGrafter"/>
</dbReference>
<dbReference type="Proteomes" id="UP000054821">
    <property type="component" value="Unassembled WGS sequence"/>
</dbReference>
<feature type="region of interest" description="Disordered" evidence="12">
    <location>
        <begin position="523"/>
        <end position="545"/>
    </location>
</feature>
<evidence type="ECO:0000256" key="6">
    <source>
        <dbReference type="ARBA" id="ARBA00022502"/>
    </source>
</evidence>
<dbReference type="RefSeq" id="XP_024405414.1">
    <property type="nucleotide sequence ID" value="XM_024549850.1"/>
</dbReference>
<evidence type="ECO:0000256" key="10">
    <source>
        <dbReference type="ARBA" id="ARBA00023136"/>
    </source>
</evidence>
<comment type="caution">
    <text evidence="13">The sequence shown here is derived from an EMBL/GenBank/DDBJ whole genome shotgun (WGS) entry which is preliminary data.</text>
</comment>
<name>A0A2P4ZKK7_9HYPO</name>
<dbReference type="UniPathway" id="UPA00196"/>
<evidence type="ECO:0000256" key="5">
    <source>
        <dbReference type="ARBA" id="ARBA00020410"/>
    </source>
</evidence>
<dbReference type="GO" id="GO:0005789">
    <property type="term" value="C:endoplasmic reticulum membrane"/>
    <property type="evidence" value="ECO:0007669"/>
    <property type="project" value="UniProtKB-SubCell"/>
</dbReference>
<comment type="subcellular location">
    <subcellularLocation>
        <location evidence="1">Endoplasmic reticulum membrane</location>
        <topology evidence="1">Single-pass type III membrane protein</topology>
    </subcellularLocation>
</comment>
<dbReference type="PANTHER" id="PTHR28533">
    <property type="entry name" value="PROTEIN PBN1"/>
    <property type="match status" value="1"/>
</dbReference>
<dbReference type="EMBL" id="JPDN02000021">
    <property type="protein sequence ID" value="PON24822.1"/>
    <property type="molecule type" value="Genomic_DNA"/>
</dbReference>
<evidence type="ECO:0000256" key="8">
    <source>
        <dbReference type="ARBA" id="ARBA00022824"/>
    </source>
</evidence>
<evidence type="ECO:0000256" key="12">
    <source>
        <dbReference type="SAM" id="MobiDB-lite"/>
    </source>
</evidence>
<evidence type="ECO:0000256" key="3">
    <source>
        <dbReference type="ARBA" id="ARBA00010345"/>
    </source>
</evidence>
<dbReference type="InterPro" id="IPR013233">
    <property type="entry name" value="PIG-X/PBN1"/>
</dbReference>
<sequence>MRERITYFHPPRAAIDPKQLEIRDTKVQGPAIEAVREHKITLNLPDLPSELASLLRDLQDLHLRWATSASYETLEPFSSRVSPGLHVSFTPLKKDYDPEKLCTALQAFGRLDCSSEEVYISLNNKEEKAPSASFFYNELEKLDGFAKRLSTVVCSGPTAGECRKQLQDLKNAASLDISYASASDSVKLQALWPLQQREISVPASPKGRTEVGILGVDAPPNMEAHQIGASGVLTVIGEHKEPSPVIFAFEARHRAAPGSFTSKFQEPTGLHPTLQLSLSGAAPPSDGEAECAPYAYFTFPKVIFADRYQLADELFLASKNLTATKYVSEPVDLEAPAYTTKPWGSNVLLELAPPQDGTAETAWTAEVPLHLRYLKPTPTGKEEVGIPYPVVFWACDSGEEVPYAVSPFDRVNLGYDGLFSPSTKFWHVNPEPEAGGHLINNIKVPVVTEGASQWVGVGTAAVVAVGFLKLEQLEQELRSIQQVVNNKKANSESTWSPPSPLAPFSASSGQTPLSTILKPARTPLSVQLGPSPRPPEKRQKKTGPTEARVLDSIIISGQDVDYYFSKYLQHFHPFLPILRKKEPDECYDAQPVLFWAILYVTCRRYAKDTQLFNVLVEHMTKNLWPMMSSAVLGVDEIHAILLVCAWPYPTIRFVTDPSSMLVNIAMNACMSLGLHTGRGSHPQFCVGSRHCYTSTDEEASSTWIACCLLAQRISASAGLPPPFMQHCDARCKAALDSNYWADLLATYELQRFLNRFHMAMHAQTSNVGSVPESAIAVWETELETLKPLLVRFDTEVSRVFKLAAQLEIQLFYFMSPSSITANNNNFAISTNYSTSPPQPAPQTSVPVPLPSSNPTLQLNALKTFTTARSLIHTVLDIDSRSKFIAHCPGVLCRALTDAANTIVYLLHSTWGPSQDSLSAEEADLLAQQAYTSIMRCSVKEQDIWYRGSVIMETFWSFRRYVPRFDTVPPSWVSRGGAGITFACLEKFKNGLLTAQKSTDGVNKCLEIIQFRTDPSSGANTASQDQQMTNNAPVSDPFQDVDWSMFMDDFGWTTGEDGVLIGLI</sequence>
<keyword evidence="10" id="KW-0472">Membrane</keyword>
<evidence type="ECO:0000256" key="4">
    <source>
        <dbReference type="ARBA" id="ARBA00019261"/>
    </source>
</evidence>
<dbReference type="STRING" id="398673.A0A2P4ZKK7"/>
<keyword evidence="6" id="KW-0337">GPI-anchor biosynthesis</keyword>
<feature type="region of interest" description="Disordered" evidence="12">
    <location>
        <begin position="489"/>
        <end position="511"/>
    </location>
</feature>
<keyword evidence="7" id="KW-0812">Transmembrane</keyword>
<evidence type="ECO:0000256" key="1">
    <source>
        <dbReference type="ARBA" id="ARBA00004643"/>
    </source>
</evidence>
<evidence type="ECO:0000256" key="7">
    <source>
        <dbReference type="ARBA" id="ARBA00022692"/>
    </source>
</evidence>
<organism evidence="13 14">
    <name type="scientific">Trichoderma gamsii</name>
    <dbReference type="NCBI Taxonomy" id="398673"/>
    <lineage>
        <taxon>Eukaryota</taxon>
        <taxon>Fungi</taxon>
        <taxon>Dikarya</taxon>
        <taxon>Ascomycota</taxon>
        <taxon>Pezizomycotina</taxon>
        <taxon>Sordariomycetes</taxon>
        <taxon>Hypocreomycetidae</taxon>
        <taxon>Hypocreales</taxon>
        <taxon>Hypocreaceae</taxon>
        <taxon>Trichoderma</taxon>
    </lineage>
</organism>
<dbReference type="GO" id="GO:0006506">
    <property type="term" value="P:GPI anchor biosynthetic process"/>
    <property type="evidence" value="ECO:0007669"/>
    <property type="project" value="UniProtKB-UniPathway"/>
</dbReference>
<proteinExistence type="inferred from homology"/>
<dbReference type="GO" id="GO:1990529">
    <property type="term" value="C:glycosylphosphatidylinositol-mannosyltransferase I complex"/>
    <property type="evidence" value="ECO:0007669"/>
    <property type="project" value="TreeGrafter"/>
</dbReference>
<dbReference type="AlphaFoldDB" id="A0A2P4ZKK7"/>
<dbReference type="InterPro" id="IPR042322">
    <property type="entry name" value="Pbn1"/>
</dbReference>
<comment type="pathway">
    <text evidence="2">Glycolipid biosynthesis; glycosylphosphatidylinositol-anchor biosynthesis.</text>
</comment>
<keyword evidence="14" id="KW-1185">Reference proteome</keyword>